<comment type="subcellular location">
    <subcellularLocation>
        <location evidence="2">Chromosome</location>
        <location evidence="2">Telomere</location>
    </subcellularLocation>
    <subcellularLocation>
        <location evidence="1">Nucleus</location>
    </subcellularLocation>
</comment>
<keyword evidence="4" id="KW-0158">Chromosome</keyword>
<feature type="domain" description="CST complex subunit Stn1 N-terminal" evidence="10">
    <location>
        <begin position="55"/>
        <end position="156"/>
    </location>
</feature>
<proteinExistence type="predicted"/>
<evidence type="ECO:0000256" key="7">
    <source>
        <dbReference type="ARBA" id="ARBA00023242"/>
    </source>
</evidence>
<gene>
    <name evidence="11" type="ORF">CALCODRAFT_489816</name>
</gene>
<dbReference type="InParanoid" id="A0A165JZ24"/>
<dbReference type="InterPro" id="IPR012340">
    <property type="entry name" value="NA-bd_OB-fold"/>
</dbReference>
<keyword evidence="6" id="KW-0238">DNA-binding</keyword>
<dbReference type="InterPro" id="IPR040260">
    <property type="entry name" value="RFA2-like"/>
</dbReference>
<dbReference type="SUPFAM" id="SSF50249">
    <property type="entry name" value="Nucleic acid-binding proteins"/>
    <property type="match status" value="1"/>
</dbReference>
<name>A0A165JZ24_9BASI</name>
<keyword evidence="7" id="KW-0539">Nucleus</keyword>
<feature type="region of interest" description="Disordered" evidence="9">
    <location>
        <begin position="324"/>
        <end position="351"/>
    </location>
</feature>
<accession>A0A165JZ24</accession>
<reference evidence="11 12" key="1">
    <citation type="journal article" date="2016" name="Mol. Biol. Evol.">
        <title>Comparative Genomics of Early-Diverging Mushroom-Forming Fungi Provides Insights into the Origins of Lignocellulose Decay Capabilities.</title>
        <authorList>
            <person name="Nagy L.G."/>
            <person name="Riley R."/>
            <person name="Tritt A."/>
            <person name="Adam C."/>
            <person name="Daum C."/>
            <person name="Floudas D."/>
            <person name="Sun H."/>
            <person name="Yadav J.S."/>
            <person name="Pangilinan J."/>
            <person name="Larsson K.H."/>
            <person name="Matsuura K."/>
            <person name="Barry K."/>
            <person name="Labutti K."/>
            <person name="Kuo R."/>
            <person name="Ohm R.A."/>
            <person name="Bhattacharya S.S."/>
            <person name="Shirouzu T."/>
            <person name="Yoshinaga Y."/>
            <person name="Martin F.M."/>
            <person name="Grigoriev I.V."/>
            <person name="Hibbett D.S."/>
        </authorList>
    </citation>
    <scope>NUCLEOTIDE SEQUENCE [LARGE SCALE GENOMIC DNA]</scope>
    <source>
        <strain evidence="11 12">HHB12733</strain>
    </source>
</reference>
<dbReference type="AlphaFoldDB" id="A0A165JZ24"/>
<protein>
    <recommendedName>
        <fullName evidence="3">CST complex subunit STN1</fullName>
    </recommendedName>
    <alternativeName>
        <fullName evidence="8">Suppressor of cdc thirteen homolog</fullName>
    </alternativeName>
</protein>
<evidence type="ECO:0000256" key="6">
    <source>
        <dbReference type="ARBA" id="ARBA00023125"/>
    </source>
</evidence>
<evidence type="ECO:0000256" key="1">
    <source>
        <dbReference type="ARBA" id="ARBA00004123"/>
    </source>
</evidence>
<evidence type="ECO:0000256" key="8">
    <source>
        <dbReference type="ARBA" id="ARBA00030039"/>
    </source>
</evidence>
<keyword evidence="12" id="KW-1185">Reference proteome</keyword>
<dbReference type="GO" id="GO:0003677">
    <property type="term" value="F:DNA binding"/>
    <property type="evidence" value="ECO:0007669"/>
    <property type="project" value="UniProtKB-KW"/>
</dbReference>
<evidence type="ECO:0000259" key="10">
    <source>
        <dbReference type="Pfam" id="PF10451"/>
    </source>
</evidence>
<evidence type="ECO:0000256" key="9">
    <source>
        <dbReference type="SAM" id="MobiDB-lite"/>
    </source>
</evidence>
<dbReference type="OrthoDB" id="77828at2759"/>
<evidence type="ECO:0000313" key="12">
    <source>
        <dbReference type="Proteomes" id="UP000076842"/>
    </source>
</evidence>
<evidence type="ECO:0000256" key="3">
    <source>
        <dbReference type="ARBA" id="ARBA00017411"/>
    </source>
</evidence>
<dbReference type="GO" id="GO:0005634">
    <property type="term" value="C:nucleus"/>
    <property type="evidence" value="ECO:0007669"/>
    <property type="project" value="UniProtKB-SubCell"/>
</dbReference>
<keyword evidence="5" id="KW-0779">Telomere</keyword>
<evidence type="ECO:0000256" key="4">
    <source>
        <dbReference type="ARBA" id="ARBA00022454"/>
    </source>
</evidence>
<sequence>MSFNDVTLPSLPPTGQAGLLSMAGYTYEELVSWTYRSDAVARCLVSDILQMQSFGGYFQLGNFPCRSAQLVGIIVGVQEKEKRILYTLDDGTGVIDCIRRRNLSERGPATGDTATCSGRIVENWGEKQLELDSIDTVHDPTAEPRHWLRVRQLHATLYRQLFVIPPLPVGGGHTLDNAKVSHAVPTAGSLGVNSSQPSSPVKPSMKLCHPSKVKSQYLTAEVFLLYVKDCIKMACEHSSVSWNDNPVDALSTKKNVAQCDADTVPKLCAAPTSSSRYLPRHGTLDVGACLSRTTAGVESPGITLSSLRRISPLAMLAKRVVHAEARRRGRQQGTGEHAGSVRESPPTLSREEDVRKAKRLFSWALRKLRQEGSIVLGIVTPKALVEIDTNLSVPWSSTASNQEFSTTSINLSARPDFPPLSPPSDNEETYLPVTPALLSSHLLEAFKYCLLKKGKKKGVSMRDLLSRMHCDERWEYLGAWNIEETLKVLEQEEKVCKMGGDEWTLI</sequence>
<dbReference type="Gene3D" id="2.40.50.140">
    <property type="entry name" value="Nucleic acid-binding proteins"/>
    <property type="match status" value="2"/>
</dbReference>
<dbReference type="GO" id="GO:0000781">
    <property type="term" value="C:chromosome, telomeric region"/>
    <property type="evidence" value="ECO:0007669"/>
    <property type="project" value="UniProtKB-SubCell"/>
</dbReference>
<dbReference type="EMBL" id="KV423916">
    <property type="protein sequence ID" value="KZT62454.1"/>
    <property type="molecule type" value="Genomic_DNA"/>
</dbReference>
<dbReference type="PANTHER" id="PTHR13989:SF33">
    <property type="entry name" value="CST COMPLEX SUBUNIT STN1"/>
    <property type="match status" value="1"/>
</dbReference>
<evidence type="ECO:0000256" key="2">
    <source>
        <dbReference type="ARBA" id="ARBA00004574"/>
    </source>
</evidence>
<dbReference type="Pfam" id="PF10451">
    <property type="entry name" value="Stn1"/>
    <property type="match status" value="1"/>
</dbReference>
<evidence type="ECO:0000256" key="5">
    <source>
        <dbReference type="ARBA" id="ARBA00022895"/>
    </source>
</evidence>
<evidence type="ECO:0000313" key="11">
    <source>
        <dbReference type="EMBL" id="KZT62454.1"/>
    </source>
</evidence>
<dbReference type="InterPro" id="IPR018856">
    <property type="entry name" value="Stn1_N"/>
</dbReference>
<dbReference type="Proteomes" id="UP000076842">
    <property type="component" value="Unassembled WGS sequence"/>
</dbReference>
<organism evidence="11 12">
    <name type="scientific">Calocera cornea HHB12733</name>
    <dbReference type="NCBI Taxonomy" id="1353952"/>
    <lineage>
        <taxon>Eukaryota</taxon>
        <taxon>Fungi</taxon>
        <taxon>Dikarya</taxon>
        <taxon>Basidiomycota</taxon>
        <taxon>Agaricomycotina</taxon>
        <taxon>Dacrymycetes</taxon>
        <taxon>Dacrymycetales</taxon>
        <taxon>Dacrymycetaceae</taxon>
        <taxon>Calocera</taxon>
    </lineage>
</organism>
<dbReference type="STRING" id="1353952.A0A165JZ24"/>
<dbReference type="PANTHER" id="PTHR13989">
    <property type="entry name" value="REPLICATION PROTEIN A-RELATED"/>
    <property type="match status" value="1"/>
</dbReference>